<reference evidence="2 3" key="1">
    <citation type="journal article" date="2014" name="Int. J. Syst. Evol. Microbiol.">
        <title>Sneathiella chungangensis sp. nov., isolated from a marine sand, and emended description of the genus Sneathiella.</title>
        <authorList>
            <person name="Siamphan C."/>
            <person name="Kim H."/>
            <person name="Lee J.S."/>
            <person name="Kim W."/>
        </authorList>
    </citation>
    <scope>NUCLEOTIDE SEQUENCE [LARGE SCALE GENOMIC DNA]</scope>
    <source>
        <strain evidence="2 3">KCTC 32476</strain>
    </source>
</reference>
<comment type="caution">
    <text evidence="2">The sequence shown here is derived from an EMBL/GenBank/DDBJ whole genome shotgun (WGS) entry which is preliminary data.</text>
</comment>
<name>A0A845MEZ7_9PROT</name>
<keyword evidence="1" id="KW-0472">Membrane</keyword>
<dbReference type="EMBL" id="WTVA01000003">
    <property type="protein sequence ID" value="MZR22245.1"/>
    <property type="molecule type" value="Genomic_DNA"/>
</dbReference>
<dbReference type="RefSeq" id="WP_161338698.1">
    <property type="nucleotide sequence ID" value="NZ_JBHSDG010000005.1"/>
</dbReference>
<sequence length="134" mass="14129">MPDKSNILRMTLLIDAGTSLLSGGVALLFAGPLAHWMGMADWVLYTLGAGLVLFAADVAFTATRKVINPLFVKGIIAANVAWVVGSAIALLLFQDRLTVAGSWVVEIIAIAVAVLTSLQAVSLRRLGDQKPRTA</sequence>
<feature type="transmembrane region" description="Helical" evidence="1">
    <location>
        <begin position="70"/>
        <end position="93"/>
    </location>
</feature>
<feature type="transmembrane region" description="Helical" evidence="1">
    <location>
        <begin position="42"/>
        <end position="63"/>
    </location>
</feature>
<gene>
    <name evidence="2" type="ORF">GQF03_07880</name>
</gene>
<protein>
    <submittedName>
        <fullName evidence="2">Uncharacterized protein</fullName>
    </submittedName>
</protein>
<dbReference type="Proteomes" id="UP000445696">
    <property type="component" value="Unassembled WGS sequence"/>
</dbReference>
<proteinExistence type="predicted"/>
<evidence type="ECO:0000256" key="1">
    <source>
        <dbReference type="SAM" id="Phobius"/>
    </source>
</evidence>
<organism evidence="2 3">
    <name type="scientific">Sneathiella chungangensis</name>
    <dbReference type="NCBI Taxonomy" id="1418234"/>
    <lineage>
        <taxon>Bacteria</taxon>
        <taxon>Pseudomonadati</taxon>
        <taxon>Pseudomonadota</taxon>
        <taxon>Alphaproteobacteria</taxon>
        <taxon>Sneathiellales</taxon>
        <taxon>Sneathiellaceae</taxon>
        <taxon>Sneathiella</taxon>
    </lineage>
</organism>
<keyword evidence="1" id="KW-1133">Transmembrane helix</keyword>
<accession>A0A845MEZ7</accession>
<evidence type="ECO:0000313" key="2">
    <source>
        <dbReference type="EMBL" id="MZR22245.1"/>
    </source>
</evidence>
<dbReference type="OrthoDB" id="7570420at2"/>
<feature type="transmembrane region" description="Helical" evidence="1">
    <location>
        <begin position="12"/>
        <end position="30"/>
    </location>
</feature>
<dbReference type="AlphaFoldDB" id="A0A845MEZ7"/>
<keyword evidence="3" id="KW-1185">Reference proteome</keyword>
<feature type="transmembrane region" description="Helical" evidence="1">
    <location>
        <begin position="99"/>
        <end position="123"/>
    </location>
</feature>
<evidence type="ECO:0000313" key="3">
    <source>
        <dbReference type="Proteomes" id="UP000445696"/>
    </source>
</evidence>
<keyword evidence="1" id="KW-0812">Transmembrane</keyword>